<dbReference type="SUPFAM" id="SSF47413">
    <property type="entry name" value="lambda repressor-like DNA-binding domains"/>
    <property type="match status" value="1"/>
</dbReference>
<keyword evidence="1" id="KW-0238">DNA-binding</keyword>
<dbReference type="PATRIC" id="fig|1423806.3.peg.1501"/>
<organism evidence="3 4">
    <name type="scientific">Liquorilactobacillus sucicola DSM 21376 = JCM 15457</name>
    <dbReference type="NCBI Taxonomy" id="1423806"/>
    <lineage>
        <taxon>Bacteria</taxon>
        <taxon>Bacillati</taxon>
        <taxon>Bacillota</taxon>
        <taxon>Bacilli</taxon>
        <taxon>Lactobacillales</taxon>
        <taxon>Lactobacillaceae</taxon>
        <taxon>Liquorilactobacillus</taxon>
    </lineage>
</organism>
<dbReference type="Proteomes" id="UP000050961">
    <property type="component" value="Unassembled WGS sequence"/>
</dbReference>
<name>A0A0R2DQE5_9LACO</name>
<dbReference type="Pfam" id="PF01381">
    <property type="entry name" value="HTH_3"/>
    <property type="match status" value="1"/>
</dbReference>
<feature type="domain" description="HTH cro/C1-type" evidence="2">
    <location>
        <begin position="27"/>
        <end position="81"/>
    </location>
</feature>
<dbReference type="AlphaFoldDB" id="A0A0R2DQE5"/>
<comment type="caution">
    <text evidence="3">The sequence shown here is derived from an EMBL/GenBank/DDBJ whole genome shotgun (WGS) entry which is preliminary data.</text>
</comment>
<protein>
    <recommendedName>
        <fullName evidence="2">HTH cro/C1-type domain-containing protein</fullName>
    </recommendedName>
</protein>
<evidence type="ECO:0000313" key="4">
    <source>
        <dbReference type="Proteomes" id="UP000050961"/>
    </source>
</evidence>
<keyword evidence="4" id="KW-1185">Reference proteome</keyword>
<gene>
    <name evidence="3" type="ORF">FD15_GL001482</name>
</gene>
<dbReference type="SMART" id="SM00530">
    <property type="entry name" value="HTH_XRE"/>
    <property type="match status" value="1"/>
</dbReference>
<dbReference type="PANTHER" id="PTHR46558">
    <property type="entry name" value="TRACRIPTIONAL REGULATORY PROTEIN-RELATED-RELATED"/>
    <property type="match status" value="1"/>
</dbReference>
<dbReference type="STRING" id="1423806.FD15_GL001482"/>
<evidence type="ECO:0000259" key="2">
    <source>
        <dbReference type="PROSITE" id="PS50943"/>
    </source>
</evidence>
<dbReference type="eggNOG" id="COG1476">
    <property type="taxonomic scope" value="Bacteria"/>
</dbReference>
<dbReference type="Gene3D" id="1.10.260.40">
    <property type="entry name" value="lambda repressor-like DNA-binding domains"/>
    <property type="match status" value="1"/>
</dbReference>
<dbReference type="PROSITE" id="PS50943">
    <property type="entry name" value="HTH_CROC1"/>
    <property type="match status" value="1"/>
</dbReference>
<dbReference type="CDD" id="cd00093">
    <property type="entry name" value="HTH_XRE"/>
    <property type="match status" value="1"/>
</dbReference>
<dbReference type="PANTHER" id="PTHR46558:SF5">
    <property type="entry name" value="TRANSCRIPTION REGULATOR"/>
    <property type="match status" value="1"/>
</dbReference>
<proteinExistence type="predicted"/>
<sequence length="89" mass="10030">MTNKKGNDILNMSYISNIEKGLLMNKVKNYRIATGLSQLELAKKVGVARQTIGLIENNKYNPSLALCIKIAKILNTDLNTLFWEESDNE</sequence>
<dbReference type="EMBL" id="AYZF01000013">
    <property type="protein sequence ID" value="KRN06281.1"/>
    <property type="molecule type" value="Genomic_DNA"/>
</dbReference>
<evidence type="ECO:0000256" key="1">
    <source>
        <dbReference type="ARBA" id="ARBA00023125"/>
    </source>
</evidence>
<dbReference type="InterPro" id="IPR001387">
    <property type="entry name" value="Cro/C1-type_HTH"/>
</dbReference>
<reference evidence="3 4" key="1">
    <citation type="journal article" date="2015" name="Genome Announc.">
        <title>Expanding the biotechnology potential of lactobacilli through comparative genomics of 213 strains and associated genera.</title>
        <authorList>
            <person name="Sun Z."/>
            <person name="Harris H.M."/>
            <person name="McCann A."/>
            <person name="Guo C."/>
            <person name="Argimon S."/>
            <person name="Zhang W."/>
            <person name="Yang X."/>
            <person name="Jeffery I.B."/>
            <person name="Cooney J.C."/>
            <person name="Kagawa T.F."/>
            <person name="Liu W."/>
            <person name="Song Y."/>
            <person name="Salvetti E."/>
            <person name="Wrobel A."/>
            <person name="Rasinkangas P."/>
            <person name="Parkhill J."/>
            <person name="Rea M.C."/>
            <person name="O'Sullivan O."/>
            <person name="Ritari J."/>
            <person name="Douillard F.P."/>
            <person name="Paul Ross R."/>
            <person name="Yang R."/>
            <person name="Briner A.E."/>
            <person name="Felis G.E."/>
            <person name="de Vos W.M."/>
            <person name="Barrangou R."/>
            <person name="Klaenhammer T.R."/>
            <person name="Caufield P.W."/>
            <person name="Cui Y."/>
            <person name="Zhang H."/>
            <person name="O'Toole P.W."/>
        </authorList>
    </citation>
    <scope>NUCLEOTIDE SEQUENCE [LARGE SCALE GENOMIC DNA]</scope>
    <source>
        <strain evidence="3 4">DSM 21376</strain>
    </source>
</reference>
<accession>A0A0R2DQE5</accession>
<dbReference type="InterPro" id="IPR010982">
    <property type="entry name" value="Lambda_DNA-bd_dom_sf"/>
</dbReference>
<dbReference type="GO" id="GO:0003677">
    <property type="term" value="F:DNA binding"/>
    <property type="evidence" value="ECO:0007669"/>
    <property type="project" value="UniProtKB-KW"/>
</dbReference>
<evidence type="ECO:0000313" key="3">
    <source>
        <dbReference type="EMBL" id="KRN06281.1"/>
    </source>
</evidence>